<feature type="compositionally biased region" description="Polar residues" evidence="1">
    <location>
        <begin position="7"/>
        <end position="19"/>
    </location>
</feature>
<protein>
    <submittedName>
        <fullName evidence="3">Uncharacterized protein</fullName>
    </submittedName>
</protein>
<gene>
    <name evidence="3" type="ORF">Pmani_027113</name>
</gene>
<name>A0AAE1P4U3_9EUCA</name>
<reference evidence="3" key="1">
    <citation type="submission" date="2023-11" db="EMBL/GenBank/DDBJ databases">
        <title>Genome assemblies of two species of porcelain crab, Petrolisthes cinctipes and Petrolisthes manimaculis (Anomura: Porcellanidae).</title>
        <authorList>
            <person name="Angst P."/>
        </authorList>
    </citation>
    <scope>NUCLEOTIDE SEQUENCE</scope>
    <source>
        <strain evidence="3">PB745_02</strain>
        <tissue evidence="3">Gill</tissue>
    </source>
</reference>
<keyword evidence="4" id="KW-1185">Reference proteome</keyword>
<keyword evidence="2" id="KW-0812">Transmembrane</keyword>
<evidence type="ECO:0000256" key="2">
    <source>
        <dbReference type="SAM" id="Phobius"/>
    </source>
</evidence>
<dbReference type="AlphaFoldDB" id="A0AAE1P4U3"/>
<dbReference type="Proteomes" id="UP001292094">
    <property type="component" value="Unassembled WGS sequence"/>
</dbReference>
<comment type="caution">
    <text evidence="3">The sequence shown here is derived from an EMBL/GenBank/DDBJ whole genome shotgun (WGS) entry which is preliminary data.</text>
</comment>
<feature type="transmembrane region" description="Helical" evidence="2">
    <location>
        <begin position="47"/>
        <end position="65"/>
    </location>
</feature>
<organism evidence="3 4">
    <name type="scientific">Petrolisthes manimaculis</name>
    <dbReference type="NCBI Taxonomy" id="1843537"/>
    <lineage>
        <taxon>Eukaryota</taxon>
        <taxon>Metazoa</taxon>
        <taxon>Ecdysozoa</taxon>
        <taxon>Arthropoda</taxon>
        <taxon>Crustacea</taxon>
        <taxon>Multicrustacea</taxon>
        <taxon>Malacostraca</taxon>
        <taxon>Eumalacostraca</taxon>
        <taxon>Eucarida</taxon>
        <taxon>Decapoda</taxon>
        <taxon>Pleocyemata</taxon>
        <taxon>Anomura</taxon>
        <taxon>Galatheoidea</taxon>
        <taxon>Porcellanidae</taxon>
        <taxon>Petrolisthes</taxon>
    </lineage>
</organism>
<sequence length="83" mass="9219">MNRGSRKSGSVVNKLTSHLASPGSPHIVTASSITSSHFKEPFKRKHMSFLTLLISHLIGIFSSHLPDFHVSFFANPIILYIML</sequence>
<feature type="region of interest" description="Disordered" evidence="1">
    <location>
        <begin position="1"/>
        <end position="23"/>
    </location>
</feature>
<proteinExistence type="predicted"/>
<evidence type="ECO:0000313" key="4">
    <source>
        <dbReference type="Proteomes" id="UP001292094"/>
    </source>
</evidence>
<evidence type="ECO:0000313" key="3">
    <source>
        <dbReference type="EMBL" id="KAK4300697.1"/>
    </source>
</evidence>
<dbReference type="EMBL" id="JAWZYT010003003">
    <property type="protein sequence ID" value="KAK4300697.1"/>
    <property type="molecule type" value="Genomic_DNA"/>
</dbReference>
<keyword evidence="2" id="KW-1133">Transmembrane helix</keyword>
<keyword evidence="2" id="KW-0472">Membrane</keyword>
<evidence type="ECO:0000256" key="1">
    <source>
        <dbReference type="SAM" id="MobiDB-lite"/>
    </source>
</evidence>
<accession>A0AAE1P4U3</accession>